<protein>
    <recommendedName>
        <fullName evidence="6">Major facilitator superfamily (MFS) profile domain-containing protein</fullName>
    </recommendedName>
</protein>
<dbReference type="Gene3D" id="1.20.1250.20">
    <property type="entry name" value="MFS general substrate transporter like domains"/>
    <property type="match status" value="1"/>
</dbReference>
<feature type="transmembrane region" description="Helical" evidence="5">
    <location>
        <begin position="254"/>
        <end position="273"/>
    </location>
</feature>
<reference evidence="7" key="2">
    <citation type="submission" date="2020-12" db="EMBL/GenBank/DDBJ databases">
        <authorList>
            <person name="Kanost M."/>
        </authorList>
    </citation>
    <scope>NUCLEOTIDE SEQUENCE</scope>
</reference>
<dbReference type="Pfam" id="PF00083">
    <property type="entry name" value="Sugar_tr"/>
    <property type="match status" value="1"/>
</dbReference>
<organism evidence="7 8">
    <name type="scientific">Manduca sexta</name>
    <name type="common">Tobacco hawkmoth</name>
    <name type="synonym">Tobacco hornworm</name>
    <dbReference type="NCBI Taxonomy" id="7130"/>
    <lineage>
        <taxon>Eukaryota</taxon>
        <taxon>Metazoa</taxon>
        <taxon>Ecdysozoa</taxon>
        <taxon>Arthropoda</taxon>
        <taxon>Hexapoda</taxon>
        <taxon>Insecta</taxon>
        <taxon>Pterygota</taxon>
        <taxon>Neoptera</taxon>
        <taxon>Endopterygota</taxon>
        <taxon>Lepidoptera</taxon>
        <taxon>Glossata</taxon>
        <taxon>Ditrysia</taxon>
        <taxon>Bombycoidea</taxon>
        <taxon>Sphingidae</taxon>
        <taxon>Sphinginae</taxon>
        <taxon>Sphingini</taxon>
        <taxon>Manduca</taxon>
    </lineage>
</organism>
<name>A0A921YY49_MANSE</name>
<feature type="transmembrane region" description="Helical" evidence="5">
    <location>
        <begin position="34"/>
        <end position="58"/>
    </location>
</feature>
<feature type="domain" description="Major facilitator superfamily (MFS) profile" evidence="6">
    <location>
        <begin position="95"/>
        <end position="510"/>
    </location>
</feature>
<dbReference type="PANTHER" id="PTHR24064">
    <property type="entry name" value="SOLUTE CARRIER FAMILY 22 MEMBER"/>
    <property type="match status" value="1"/>
</dbReference>
<keyword evidence="3 5" id="KW-1133">Transmembrane helix</keyword>
<comment type="subcellular location">
    <subcellularLocation>
        <location evidence="1">Membrane</location>
        <topology evidence="1">Multi-pass membrane protein</topology>
    </subcellularLocation>
</comment>
<dbReference type="InterPro" id="IPR020846">
    <property type="entry name" value="MFS_dom"/>
</dbReference>
<feature type="transmembrane region" description="Helical" evidence="5">
    <location>
        <begin position="141"/>
        <end position="158"/>
    </location>
</feature>
<feature type="transmembrane region" description="Helical" evidence="5">
    <location>
        <begin position="398"/>
        <end position="416"/>
    </location>
</feature>
<dbReference type="EMBL" id="JH668349">
    <property type="protein sequence ID" value="KAG6447809.1"/>
    <property type="molecule type" value="Genomic_DNA"/>
</dbReference>
<dbReference type="GO" id="GO:0022857">
    <property type="term" value="F:transmembrane transporter activity"/>
    <property type="evidence" value="ECO:0007669"/>
    <property type="project" value="InterPro"/>
</dbReference>
<evidence type="ECO:0000256" key="1">
    <source>
        <dbReference type="ARBA" id="ARBA00004141"/>
    </source>
</evidence>
<dbReference type="PROSITE" id="PS50850">
    <property type="entry name" value="MFS"/>
    <property type="match status" value="1"/>
</dbReference>
<evidence type="ECO:0000256" key="3">
    <source>
        <dbReference type="ARBA" id="ARBA00022989"/>
    </source>
</evidence>
<accession>A0A921YY49</accession>
<evidence type="ECO:0000256" key="4">
    <source>
        <dbReference type="ARBA" id="ARBA00023136"/>
    </source>
</evidence>
<sequence>MALDGNEEAFIQKNVGDDMILEKILSKFRPLGPFYLRLMPFLIFSSMTNAFYCMNYVFAAVNVEYRCKYECEEAHNITEDFLNITRHVDKCHKYQLIDKTGECSVDNVNTSRVDKCLEWVYEDPHSFVADFQLGCQDWKRTLVGTVHVLGYMMGLLLLGPVSDKLGRKKLIVFTGLTGAVMGLARSVTASYWVYIALELVEALLGDSYSSNYMLGVEMVTKENRVLFAPLMIGSMAVAGGMMALVAWLIPYWRYFLRVIYGPGLLFILHAFFLPESVRWLLIKGRKEEAKNILRKAAITSKVDIDEAKLDSIDCERSVGSTNLISLMRMTMTSRKLLLRFLACACMWITSSFNKYALLINSVSLEGNKHLNYALTALSDLPASILLIYILIRFKRKNPLICSFLLTGMFCVVQSFIPKGYPQLSITLFLMGKFTSAISYATVYLYTSELFPTYTRNTMHALCSSIGRLGSIIAPQTPLLIQFWSGLPSLIIGSLSLITGLVIMMMPDTSEDVLPDTVKEAEALGTKKRERKLGQRGLFK</sequence>
<evidence type="ECO:0000313" key="8">
    <source>
        <dbReference type="Proteomes" id="UP000791440"/>
    </source>
</evidence>
<evidence type="ECO:0000259" key="6">
    <source>
        <dbReference type="PROSITE" id="PS50850"/>
    </source>
</evidence>
<feature type="transmembrane region" description="Helical" evidence="5">
    <location>
        <begin position="336"/>
        <end position="352"/>
    </location>
</feature>
<comment type="caution">
    <text evidence="7">The sequence shown here is derived from an EMBL/GenBank/DDBJ whole genome shotgun (WGS) entry which is preliminary data.</text>
</comment>
<feature type="transmembrane region" description="Helical" evidence="5">
    <location>
        <begin position="372"/>
        <end position="391"/>
    </location>
</feature>
<keyword evidence="2 5" id="KW-0812">Transmembrane</keyword>
<keyword evidence="8" id="KW-1185">Reference proteome</keyword>
<dbReference type="InterPro" id="IPR005828">
    <property type="entry name" value="MFS_sugar_transport-like"/>
</dbReference>
<evidence type="ECO:0000313" key="7">
    <source>
        <dbReference type="EMBL" id="KAG6447809.1"/>
    </source>
</evidence>
<feature type="transmembrane region" description="Helical" evidence="5">
    <location>
        <begin position="226"/>
        <end position="248"/>
    </location>
</feature>
<feature type="transmembrane region" description="Helical" evidence="5">
    <location>
        <begin position="422"/>
        <end position="445"/>
    </location>
</feature>
<reference evidence="7" key="1">
    <citation type="journal article" date="2016" name="Insect Biochem. Mol. Biol.">
        <title>Multifaceted biological insights from a draft genome sequence of the tobacco hornworm moth, Manduca sexta.</title>
        <authorList>
            <person name="Kanost M.R."/>
            <person name="Arrese E.L."/>
            <person name="Cao X."/>
            <person name="Chen Y.R."/>
            <person name="Chellapilla S."/>
            <person name="Goldsmith M.R."/>
            <person name="Grosse-Wilde E."/>
            <person name="Heckel D.G."/>
            <person name="Herndon N."/>
            <person name="Jiang H."/>
            <person name="Papanicolaou A."/>
            <person name="Qu J."/>
            <person name="Soulages J.L."/>
            <person name="Vogel H."/>
            <person name="Walters J."/>
            <person name="Waterhouse R.M."/>
            <person name="Ahn S.J."/>
            <person name="Almeida F.C."/>
            <person name="An C."/>
            <person name="Aqrawi P."/>
            <person name="Bretschneider A."/>
            <person name="Bryant W.B."/>
            <person name="Bucks S."/>
            <person name="Chao H."/>
            <person name="Chevignon G."/>
            <person name="Christen J.M."/>
            <person name="Clarke D.F."/>
            <person name="Dittmer N.T."/>
            <person name="Ferguson L.C.F."/>
            <person name="Garavelou S."/>
            <person name="Gordon K.H.J."/>
            <person name="Gunaratna R.T."/>
            <person name="Han Y."/>
            <person name="Hauser F."/>
            <person name="He Y."/>
            <person name="Heidel-Fischer H."/>
            <person name="Hirsh A."/>
            <person name="Hu Y."/>
            <person name="Jiang H."/>
            <person name="Kalra D."/>
            <person name="Klinner C."/>
            <person name="Konig C."/>
            <person name="Kovar C."/>
            <person name="Kroll A.R."/>
            <person name="Kuwar S.S."/>
            <person name="Lee S.L."/>
            <person name="Lehman R."/>
            <person name="Li K."/>
            <person name="Li Z."/>
            <person name="Liang H."/>
            <person name="Lovelace S."/>
            <person name="Lu Z."/>
            <person name="Mansfield J.H."/>
            <person name="McCulloch K.J."/>
            <person name="Mathew T."/>
            <person name="Morton B."/>
            <person name="Muzny D.M."/>
            <person name="Neunemann D."/>
            <person name="Ongeri F."/>
            <person name="Pauchet Y."/>
            <person name="Pu L.L."/>
            <person name="Pyrousis I."/>
            <person name="Rao X.J."/>
            <person name="Redding A."/>
            <person name="Roesel C."/>
            <person name="Sanchez-Gracia A."/>
            <person name="Schaack S."/>
            <person name="Shukla A."/>
            <person name="Tetreau G."/>
            <person name="Wang Y."/>
            <person name="Xiong G.H."/>
            <person name="Traut W."/>
            <person name="Walsh T.K."/>
            <person name="Worley K.C."/>
            <person name="Wu D."/>
            <person name="Wu W."/>
            <person name="Wu Y.Q."/>
            <person name="Zhang X."/>
            <person name="Zou Z."/>
            <person name="Zucker H."/>
            <person name="Briscoe A.D."/>
            <person name="Burmester T."/>
            <person name="Clem R.J."/>
            <person name="Feyereisen R."/>
            <person name="Grimmelikhuijzen C.J.P."/>
            <person name="Hamodrakas S.J."/>
            <person name="Hansson B.S."/>
            <person name="Huguet E."/>
            <person name="Jermiin L.S."/>
            <person name="Lan Q."/>
            <person name="Lehman H.K."/>
            <person name="Lorenzen M."/>
            <person name="Merzendorfer H."/>
            <person name="Michalopoulos I."/>
            <person name="Morton D.B."/>
            <person name="Muthukrishnan S."/>
            <person name="Oakeshott J.G."/>
            <person name="Palmer W."/>
            <person name="Park Y."/>
            <person name="Passarelli A.L."/>
            <person name="Rozas J."/>
            <person name="Schwartz L.M."/>
            <person name="Smith W."/>
            <person name="Southgate A."/>
            <person name="Vilcinskas A."/>
            <person name="Vogt R."/>
            <person name="Wang P."/>
            <person name="Werren J."/>
            <person name="Yu X.Q."/>
            <person name="Zhou J.J."/>
            <person name="Brown S.J."/>
            <person name="Scherer S.E."/>
            <person name="Richards S."/>
            <person name="Blissard G.W."/>
        </authorList>
    </citation>
    <scope>NUCLEOTIDE SEQUENCE</scope>
</reference>
<keyword evidence="4 5" id="KW-0472">Membrane</keyword>
<dbReference type="SUPFAM" id="SSF103473">
    <property type="entry name" value="MFS general substrate transporter"/>
    <property type="match status" value="1"/>
</dbReference>
<dbReference type="Proteomes" id="UP000791440">
    <property type="component" value="Unassembled WGS sequence"/>
</dbReference>
<feature type="transmembrane region" description="Helical" evidence="5">
    <location>
        <begin position="170"/>
        <end position="187"/>
    </location>
</feature>
<dbReference type="InterPro" id="IPR036259">
    <property type="entry name" value="MFS_trans_sf"/>
</dbReference>
<dbReference type="InterPro" id="IPR005829">
    <property type="entry name" value="Sugar_transporter_CS"/>
</dbReference>
<proteinExistence type="predicted"/>
<evidence type="ECO:0000256" key="2">
    <source>
        <dbReference type="ARBA" id="ARBA00022692"/>
    </source>
</evidence>
<dbReference type="GO" id="GO:0016020">
    <property type="term" value="C:membrane"/>
    <property type="evidence" value="ECO:0007669"/>
    <property type="project" value="UniProtKB-SubCell"/>
</dbReference>
<feature type="transmembrane region" description="Helical" evidence="5">
    <location>
        <begin position="480"/>
        <end position="503"/>
    </location>
</feature>
<evidence type="ECO:0000256" key="5">
    <source>
        <dbReference type="SAM" id="Phobius"/>
    </source>
</evidence>
<dbReference type="PROSITE" id="PS00216">
    <property type="entry name" value="SUGAR_TRANSPORT_1"/>
    <property type="match status" value="1"/>
</dbReference>
<gene>
    <name evidence="7" type="ORF">O3G_MSEX005173</name>
</gene>
<dbReference type="AlphaFoldDB" id="A0A921YY49"/>